<keyword evidence="2" id="KW-0805">Transcription regulation</keyword>
<dbReference type="PANTHER" id="PTHR43214">
    <property type="entry name" value="TWO-COMPONENT RESPONSE REGULATOR"/>
    <property type="match status" value="1"/>
</dbReference>
<dbReference type="SMART" id="SM00448">
    <property type="entry name" value="REC"/>
    <property type="match status" value="1"/>
</dbReference>
<evidence type="ECO:0000256" key="3">
    <source>
        <dbReference type="ARBA" id="ARBA00023125"/>
    </source>
</evidence>
<dbReference type="PRINTS" id="PR00038">
    <property type="entry name" value="HTHLUXR"/>
</dbReference>
<reference evidence="8 9" key="1">
    <citation type="submission" date="2023-01" db="EMBL/GenBank/DDBJ databases">
        <title>Psychrosphaera sp. nov., isolated from marine algae.</title>
        <authorList>
            <person name="Bayburt H."/>
            <person name="Choi B.J."/>
            <person name="Kim J.M."/>
            <person name="Choi D.G."/>
            <person name="Jeon C.O."/>
        </authorList>
    </citation>
    <scope>NUCLEOTIDE SEQUENCE [LARGE SCALE GENOMIC DNA]</scope>
    <source>
        <strain evidence="8 9">G1-22</strain>
    </source>
</reference>
<evidence type="ECO:0000256" key="4">
    <source>
        <dbReference type="ARBA" id="ARBA00023163"/>
    </source>
</evidence>
<evidence type="ECO:0000259" key="7">
    <source>
        <dbReference type="PROSITE" id="PS50110"/>
    </source>
</evidence>
<organism evidence="8 9">
    <name type="scientific">Psychrosphaera algicola</name>
    <dbReference type="NCBI Taxonomy" id="3023714"/>
    <lineage>
        <taxon>Bacteria</taxon>
        <taxon>Pseudomonadati</taxon>
        <taxon>Pseudomonadota</taxon>
        <taxon>Gammaproteobacteria</taxon>
        <taxon>Alteromonadales</taxon>
        <taxon>Pseudoalteromonadaceae</taxon>
        <taxon>Psychrosphaera</taxon>
    </lineage>
</organism>
<dbReference type="RefSeq" id="WP_272181740.1">
    <property type="nucleotide sequence ID" value="NZ_JAQOMS010000002.1"/>
</dbReference>
<dbReference type="InterPro" id="IPR000792">
    <property type="entry name" value="Tscrpt_reg_LuxR_C"/>
</dbReference>
<dbReference type="InterPro" id="IPR016032">
    <property type="entry name" value="Sig_transdc_resp-reg_C-effctor"/>
</dbReference>
<keyword evidence="9" id="KW-1185">Reference proteome</keyword>
<dbReference type="EMBL" id="JAQOMS010000002">
    <property type="protein sequence ID" value="MDC2890591.1"/>
    <property type="molecule type" value="Genomic_DNA"/>
</dbReference>
<dbReference type="InterPro" id="IPR058245">
    <property type="entry name" value="NreC/VraR/RcsB-like_REC"/>
</dbReference>
<feature type="modified residue" description="4-aspartylphosphate" evidence="5">
    <location>
        <position position="58"/>
    </location>
</feature>
<dbReference type="CDD" id="cd17535">
    <property type="entry name" value="REC_NarL-like"/>
    <property type="match status" value="1"/>
</dbReference>
<dbReference type="PROSITE" id="PS50110">
    <property type="entry name" value="RESPONSE_REGULATORY"/>
    <property type="match status" value="1"/>
</dbReference>
<keyword evidence="4" id="KW-0804">Transcription</keyword>
<evidence type="ECO:0000256" key="5">
    <source>
        <dbReference type="PROSITE-ProRule" id="PRU00169"/>
    </source>
</evidence>
<accession>A0ABT5FHB2</accession>
<comment type="caution">
    <text evidence="8">The sequence shown here is derived from an EMBL/GenBank/DDBJ whole genome shotgun (WGS) entry which is preliminary data.</text>
</comment>
<evidence type="ECO:0000259" key="6">
    <source>
        <dbReference type="PROSITE" id="PS50043"/>
    </source>
</evidence>
<dbReference type="InterPro" id="IPR001789">
    <property type="entry name" value="Sig_transdc_resp-reg_receiver"/>
</dbReference>
<keyword evidence="3" id="KW-0238">DNA-binding</keyword>
<dbReference type="SUPFAM" id="SSF46894">
    <property type="entry name" value="C-terminal effector domain of the bipartite response regulators"/>
    <property type="match status" value="1"/>
</dbReference>
<evidence type="ECO:0000313" key="9">
    <source>
        <dbReference type="Proteomes" id="UP001528411"/>
    </source>
</evidence>
<evidence type="ECO:0000313" key="8">
    <source>
        <dbReference type="EMBL" id="MDC2890591.1"/>
    </source>
</evidence>
<dbReference type="Proteomes" id="UP001528411">
    <property type="component" value="Unassembled WGS sequence"/>
</dbReference>
<feature type="domain" description="HTH luxR-type" evidence="6">
    <location>
        <begin position="148"/>
        <end position="213"/>
    </location>
</feature>
<dbReference type="Pfam" id="PF00072">
    <property type="entry name" value="Response_reg"/>
    <property type="match status" value="1"/>
</dbReference>
<dbReference type="Gene3D" id="3.40.50.2300">
    <property type="match status" value="1"/>
</dbReference>
<dbReference type="InterPro" id="IPR039420">
    <property type="entry name" value="WalR-like"/>
</dbReference>
<protein>
    <submittedName>
        <fullName evidence="8">Response regulator transcription factor</fullName>
    </submittedName>
</protein>
<dbReference type="SUPFAM" id="SSF52172">
    <property type="entry name" value="CheY-like"/>
    <property type="match status" value="1"/>
</dbReference>
<gene>
    <name evidence="8" type="ORF">PN838_19890</name>
</gene>
<feature type="domain" description="Response regulatory" evidence="7">
    <location>
        <begin position="5"/>
        <end position="123"/>
    </location>
</feature>
<dbReference type="CDD" id="cd06170">
    <property type="entry name" value="LuxR_C_like"/>
    <property type="match status" value="1"/>
</dbReference>
<keyword evidence="1 5" id="KW-0597">Phosphoprotein</keyword>
<dbReference type="PROSITE" id="PS00622">
    <property type="entry name" value="HTH_LUXR_1"/>
    <property type="match status" value="1"/>
</dbReference>
<evidence type="ECO:0000256" key="1">
    <source>
        <dbReference type="ARBA" id="ARBA00022553"/>
    </source>
</evidence>
<name>A0ABT5FHB2_9GAMM</name>
<proteinExistence type="predicted"/>
<dbReference type="SMART" id="SM00421">
    <property type="entry name" value="HTH_LUXR"/>
    <property type="match status" value="1"/>
</dbReference>
<dbReference type="Pfam" id="PF00196">
    <property type="entry name" value="GerE"/>
    <property type="match status" value="1"/>
</dbReference>
<evidence type="ECO:0000256" key="2">
    <source>
        <dbReference type="ARBA" id="ARBA00023015"/>
    </source>
</evidence>
<dbReference type="PROSITE" id="PS50043">
    <property type="entry name" value="HTH_LUXR_2"/>
    <property type="match status" value="1"/>
</dbReference>
<dbReference type="PANTHER" id="PTHR43214:SF41">
    <property type="entry name" value="NITRATE_NITRITE RESPONSE REGULATOR PROTEIN NARP"/>
    <property type="match status" value="1"/>
</dbReference>
<sequence length="217" mass="24297">MEKYTILFADDHTLIRQGIISLVRHFAFIDSDNILQASNGLEAIAIVKRAHPDVVVMDVSMPQMNGLEATQLIKSQFPEVKVLILSHYNNEPYVLRALKAGADGYMLKDAAVSELEQGLLNVLHDKLYISPDIDQNIIAKLNNSPNGLNDALELLTARQRNILQLIAEGHSTRDIAEKLFLSVKTIEAHRSNIMDRLAIRDIPRLVRFAIRVGLIQA</sequence>
<dbReference type="InterPro" id="IPR011006">
    <property type="entry name" value="CheY-like_superfamily"/>
</dbReference>